<evidence type="ECO:0000256" key="3">
    <source>
        <dbReference type="ARBA" id="ARBA00022763"/>
    </source>
</evidence>
<comment type="caution">
    <text evidence="8">The sequence shown here is derived from an EMBL/GenBank/DDBJ whole genome shotgun (WGS) entry which is preliminary data.</text>
</comment>
<keyword evidence="3" id="KW-0227">DNA damage</keyword>
<organism evidence="8 9">
    <name type="scientific">Streptomyces niveiscabiei</name>
    <dbReference type="NCBI Taxonomy" id="164115"/>
    <lineage>
        <taxon>Bacteria</taxon>
        <taxon>Bacillati</taxon>
        <taxon>Actinomycetota</taxon>
        <taxon>Actinomycetes</taxon>
        <taxon>Kitasatosporales</taxon>
        <taxon>Streptomycetaceae</taxon>
        <taxon>Streptomyces</taxon>
    </lineage>
</organism>
<evidence type="ECO:0000256" key="2">
    <source>
        <dbReference type="ARBA" id="ARBA00022759"/>
    </source>
</evidence>
<dbReference type="InterPro" id="IPR004603">
    <property type="entry name" value="DNA_mismatch_endonuc_vsr"/>
</dbReference>
<dbReference type="NCBIfam" id="TIGR00632">
    <property type="entry name" value="vsr"/>
    <property type="match status" value="1"/>
</dbReference>
<accession>A0ABW9HUQ9</accession>
<keyword evidence="5" id="KW-0234">DNA repair</keyword>
<dbReference type="Pfam" id="PF03852">
    <property type="entry name" value="Vsr"/>
    <property type="match status" value="1"/>
</dbReference>
<protein>
    <submittedName>
        <fullName evidence="8">Very short patch repair endonuclease</fullName>
    </submittedName>
</protein>
<reference evidence="8 9" key="1">
    <citation type="submission" date="2024-12" db="EMBL/GenBank/DDBJ databases">
        <title>Forecasting of Potato common scab and diversities of Pathogenic streptomyces spp. in china.</title>
        <authorList>
            <person name="Handique U."/>
            <person name="Wu J."/>
        </authorList>
    </citation>
    <scope>NUCLEOTIDE SEQUENCE [LARGE SCALE GENOMIC DNA]</scope>
    <source>
        <strain evidence="8 9">ZRIMU1530</strain>
    </source>
</reference>
<feature type="compositionally biased region" description="Basic and acidic residues" evidence="7">
    <location>
        <begin position="29"/>
        <end position="38"/>
    </location>
</feature>
<evidence type="ECO:0000313" key="9">
    <source>
        <dbReference type="Proteomes" id="UP001631957"/>
    </source>
</evidence>
<evidence type="ECO:0000256" key="5">
    <source>
        <dbReference type="ARBA" id="ARBA00023204"/>
    </source>
</evidence>
<dbReference type="SUPFAM" id="SSF52980">
    <property type="entry name" value="Restriction endonuclease-like"/>
    <property type="match status" value="1"/>
</dbReference>
<dbReference type="CDD" id="cd00221">
    <property type="entry name" value="Vsr"/>
    <property type="match status" value="1"/>
</dbReference>
<sequence>MNKSSSRHKDGQYSWASSPATRASMQSNRSRDTKPEKALRSAVHALNLRFKVSARPLPKLRRTADLVFTRVHLAVFLDGCYWHGCPEHHSLSATNTPYWTDKLETNRRRDRQTDQWLREAGWEVLRVWEHEDPKVAALRVHEVYDRLSNEIEVARAKHSRARRRRNAHRS</sequence>
<proteinExistence type="inferred from homology"/>
<comment type="similarity">
    <text evidence="6">Belongs to the Vsr family.</text>
</comment>
<evidence type="ECO:0000313" key="8">
    <source>
        <dbReference type="EMBL" id="MFM9610969.1"/>
    </source>
</evidence>
<evidence type="ECO:0000256" key="4">
    <source>
        <dbReference type="ARBA" id="ARBA00022801"/>
    </source>
</evidence>
<dbReference type="Gene3D" id="3.40.960.10">
    <property type="entry name" value="VSR Endonuclease"/>
    <property type="match status" value="1"/>
</dbReference>
<keyword evidence="9" id="KW-1185">Reference proteome</keyword>
<evidence type="ECO:0000256" key="1">
    <source>
        <dbReference type="ARBA" id="ARBA00022722"/>
    </source>
</evidence>
<dbReference type="EMBL" id="JBJVNI010000010">
    <property type="protein sequence ID" value="MFM9610969.1"/>
    <property type="molecule type" value="Genomic_DNA"/>
</dbReference>
<keyword evidence="1" id="KW-0540">Nuclease</keyword>
<keyword evidence="4" id="KW-0378">Hydrolase</keyword>
<feature type="compositionally biased region" description="Polar residues" evidence="7">
    <location>
        <begin position="14"/>
        <end position="28"/>
    </location>
</feature>
<keyword evidence="2 8" id="KW-0255">Endonuclease</keyword>
<evidence type="ECO:0000256" key="7">
    <source>
        <dbReference type="SAM" id="MobiDB-lite"/>
    </source>
</evidence>
<name>A0ABW9HUQ9_9ACTN</name>
<dbReference type="Proteomes" id="UP001631957">
    <property type="component" value="Unassembled WGS sequence"/>
</dbReference>
<dbReference type="RefSeq" id="WP_409121952.1">
    <property type="nucleotide sequence ID" value="NZ_JBJVNI010000010.1"/>
</dbReference>
<feature type="region of interest" description="Disordered" evidence="7">
    <location>
        <begin position="1"/>
        <end position="38"/>
    </location>
</feature>
<dbReference type="GO" id="GO:0004519">
    <property type="term" value="F:endonuclease activity"/>
    <property type="evidence" value="ECO:0007669"/>
    <property type="project" value="UniProtKB-KW"/>
</dbReference>
<gene>
    <name evidence="8" type="ORF">ACKI18_19940</name>
</gene>
<dbReference type="InterPro" id="IPR011335">
    <property type="entry name" value="Restrct_endonuc-II-like"/>
</dbReference>
<evidence type="ECO:0000256" key="6">
    <source>
        <dbReference type="ARBA" id="ARBA00029466"/>
    </source>
</evidence>